<keyword evidence="3" id="KW-0548">Nucleotidyltransferase</keyword>
<sequence>MESKQAENIEKTAVITTGSFYSKKSISQGVKSRQKWAQKLEKHEEEIRKLTIPSPYKISLKGPASQWTVFFSQKDAFQFAKRDPQDLHVFAYESELLNHGAQGKRMYLTASYHHFWHYYRQLPESKRLHYEIIPEGAVCKLYFDLEFNKRLNPSKDGDVMVDSFIKFVCFHLDTMFGVYCDRSMVLDLDASTTEKFSSHLIFQLPGAVFRNNVHAGHFVRKICKKLIDMCAESNEKQSYMISDAPKTTTDLYQNTQDGDQTNAGHSEIKEVYKKQKMDPLVSCDGHTISSYIAVGGSEYSVKYPGKVSHRAPSDSSIPGKSTDLTVDDINLPGKPADVICDNRLLPRKSPQKGLERTKESSLSTIFNDDERCVEAASSHLHSECSVQDSKKLGICKEELFNLLVLDKHENRVLFCDLAVYTKNRNFRLYLSSKYMKNNPLKISKRNQYKPHLANSDVPSYELFLDSLINNIGTRHFVRKICKKLIDMCAESNEKQSYMISDAPKTTTDLYQNTQDGDQTNAGHSEIKEVYKKQKMDPLVSCDGHTISSYIAVGGSEYSVKYPGKVSHRAPSDSSIPGKSTDLTVDDINLPGKPADVICDNRLLPRKSPQKVLERTKESSLSTIFKDDERCVEAASSHLHSECSVQDSKKLGICKEELFNLLVLDKHENRVLFCDLAVYTKNRNFRLYLSSKYMKNNPLKISKRNQYKPHLANSDVPSYELFFDSLINNIGFSNQVKILNCEDTACPVSRSRQREPSADYKGLESVEGYSHSPYPEVDNFISNNVIKRDGLQGYIRRWAYFSQGETLTYDIGKYRWCDNVQRQHRSNNIMIIADLKKGVYYQKCHDPECRALNYRSQNFSLPHEVLPAALFQDTLDGDEVDDIELFKAGIEAEESYYANPNACDVVAKQKKNELAPYFENIHFGNTLANSFDPQCYELSDAELMLAEMSHSRLNKENTGSINTLTDNRQLLDFGEEVSDSDMLSALDS</sequence>
<accession>A0A1S3IC79</accession>
<dbReference type="EC" id="2.7.7.102" evidence="6"/>
<dbReference type="GO" id="GO:0005634">
    <property type="term" value="C:nucleus"/>
    <property type="evidence" value="ECO:0007669"/>
    <property type="project" value="TreeGrafter"/>
</dbReference>
<comment type="catalytic activity">
    <reaction evidence="5">
        <text>ssDNA + n NTP = ssDNA/pppN(pN)n-1 hybrid + (n-1) diphosphate.</text>
        <dbReference type="EC" id="2.7.7.102"/>
    </reaction>
</comment>
<protein>
    <recommendedName>
        <fullName evidence="4">DNA-directed primase/polymerase protein</fullName>
        <ecNumber evidence="6">2.7.7.102</ecNumber>
        <ecNumber evidence="2">2.7.7.7</ecNumber>
    </recommendedName>
</protein>
<dbReference type="GO" id="GO:0031297">
    <property type="term" value="P:replication fork processing"/>
    <property type="evidence" value="ECO:0007669"/>
    <property type="project" value="TreeGrafter"/>
</dbReference>
<dbReference type="PANTHER" id="PTHR31399:SF0">
    <property type="entry name" value="DNA-DIRECTED PRIMASE_POLYMERASE PROTEIN"/>
    <property type="match status" value="1"/>
</dbReference>
<evidence type="ECO:0000256" key="2">
    <source>
        <dbReference type="ARBA" id="ARBA00012417"/>
    </source>
</evidence>
<evidence type="ECO:0000256" key="3">
    <source>
        <dbReference type="ARBA" id="ARBA00022932"/>
    </source>
</evidence>
<name>A0A1S3IC79_LINAN</name>
<keyword evidence="8" id="KW-1185">Reference proteome</keyword>
<evidence type="ECO:0000256" key="5">
    <source>
        <dbReference type="ARBA" id="ARBA00044677"/>
    </source>
</evidence>
<dbReference type="Pfam" id="PF03121">
    <property type="entry name" value="Herpes_UL52"/>
    <property type="match status" value="1"/>
</dbReference>
<evidence type="ECO:0000256" key="4">
    <source>
        <dbReference type="ARBA" id="ARBA00026139"/>
    </source>
</evidence>
<dbReference type="GO" id="GO:0042276">
    <property type="term" value="P:error-prone translesion synthesis"/>
    <property type="evidence" value="ECO:0007669"/>
    <property type="project" value="InterPro"/>
</dbReference>
<reference evidence="9" key="1">
    <citation type="submission" date="2025-08" db="UniProtKB">
        <authorList>
            <consortium name="RefSeq"/>
        </authorList>
    </citation>
    <scope>IDENTIFICATION</scope>
    <source>
        <tissue evidence="9">Gonads</tissue>
    </source>
</reference>
<dbReference type="RefSeq" id="XP_013395466.1">
    <property type="nucleotide sequence ID" value="XM_013540012.1"/>
</dbReference>
<dbReference type="GO" id="GO:0006264">
    <property type="term" value="P:mitochondrial DNA replication"/>
    <property type="evidence" value="ECO:0007669"/>
    <property type="project" value="TreeGrafter"/>
</dbReference>
<proteinExistence type="inferred from homology"/>
<dbReference type="GO" id="GO:0005759">
    <property type="term" value="C:mitochondrial matrix"/>
    <property type="evidence" value="ECO:0007669"/>
    <property type="project" value="TreeGrafter"/>
</dbReference>
<dbReference type="AlphaFoldDB" id="A0A1S3IC79"/>
<dbReference type="OrthoDB" id="5988181at2759"/>
<dbReference type="Proteomes" id="UP000085678">
    <property type="component" value="Unplaced"/>
</dbReference>
<dbReference type="EC" id="2.7.7.7" evidence="2"/>
<gene>
    <name evidence="9" type="primary">LOC106162662</name>
</gene>
<dbReference type="STRING" id="7574.A0A1S3IC79"/>
<evidence type="ECO:0000256" key="1">
    <source>
        <dbReference type="ARBA" id="ARBA00009762"/>
    </source>
</evidence>
<evidence type="ECO:0000256" key="6">
    <source>
        <dbReference type="ARBA" id="ARBA00044768"/>
    </source>
</evidence>
<dbReference type="PANTHER" id="PTHR31399">
    <property type="entry name" value="DNA-DIRECTED PRIMASE / POLYMERASE PROTEIN"/>
    <property type="match status" value="1"/>
</dbReference>
<dbReference type="GO" id="GO:0003682">
    <property type="term" value="F:chromatin binding"/>
    <property type="evidence" value="ECO:0007669"/>
    <property type="project" value="TreeGrafter"/>
</dbReference>
<comment type="similarity">
    <text evidence="1">Belongs to the eukaryotic-type primase small subunit family.</text>
</comment>
<evidence type="ECO:0000313" key="8">
    <source>
        <dbReference type="Proteomes" id="UP000085678"/>
    </source>
</evidence>
<organism evidence="8 9">
    <name type="scientific">Lingula anatina</name>
    <name type="common">Brachiopod</name>
    <name type="synonym">Lingula unguis</name>
    <dbReference type="NCBI Taxonomy" id="7574"/>
    <lineage>
        <taxon>Eukaryota</taxon>
        <taxon>Metazoa</taxon>
        <taxon>Spiralia</taxon>
        <taxon>Lophotrochozoa</taxon>
        <taxon>Brachiopoda</taxon>
        <taxon>Linguliformea</taxon>
        <taxon>Lingulata</taxon>
        <taxon>Lingulida</taxon>
        <taxon>Linguloidea</taxon>
        <taxon>Lingulidae</taxon>
        <taxon>Lingula</taxon>
    </lineage>
</organism>
<keyword evidence="3" id="KW-0239">DNA-directed DNA polymerase</keyword>
<dbReference type="InParanoid" id="A0A1S3IC79"/>
<dbReference type="GO" id="GO:0009411">
    <property type="term" value="P:response to UV"/>
    <property type="evidence" value="ECO:0007669"/>
    <property type="project" value="TreeGrafter"/>
</dbReference>
<keyword evidence="3" id="KW-0808">Transferase</keyword>
<evidence type="ECO:0000256" key="7">
    <source>
        <dbReference type="ARBA" id="ARBA00047303"/>
    </source>
</evidence>
<dbReference type="InterPro" id="IPR044917">
    <property type="entry name" value="PRIMPOL"/>
</dbReference>
<dbReference type="GeneID" id="106162662"/>
<dbReference type="KEGG" id="lak:106162662"/>
<comment type="catalytic activity">
    <reaction evidence="7">
        <text>DNA(n) + a 2'-deoxyribonucleoside 5'-triphosphate = DNA(n+1) + diphosphate</text>
        <dbReference type="Rhea" id="RHEA:22508"/>
        <dbReference type="Rhea" id="RHEA-COMP:17339"/>
        <dbReference type="Rhea" id="RHEA-COMP:17340"/>
        <dbReference type="ChEBI" id="CHEBI:33019"/>
        <dbReference type="ChEBI" id="CHEBI:61560"/>
        <dbReference type="ChEBI" id="CHEBI:173112"/>
        <dbReference type="EC" id="2.7.7.7"/>
    </reaction>
    <physiologicalReaction direction="left-to-right" evidence="7">
        <dbReference type="Rhea" id="RHEA:22509"/>
    </physiologicalReaction>
</comment>
<dbReference type="GO" id="GO:0003887">
    <property type="term" value="F:DNA-directed DNA polymerase activity"/>
    <property type="evidence" value="ECO:0007669"/>
    <property type="project" value="UniProtKB-KW"/>
</dbReference>
<evidence type="ECO:0000313" key="9">
    <source>
        <dbReference type="RefSeq" id="XP_013395466.1"/>
    </source>
</evidence>